<reference evidence="2" key="1">
    <citation type="submission" date="2014-09" db="EMBL/GenBank/DDBJ databases">
        <authorList>
            <person name="Mudge J."/>
            <person name="Ramaraj T."/>
            <person name="Lindquist I.E."/>
            <person name="Bharti A.K."/>
            <person name="Sundararajan A."/>
            <person name="Cameron C.T."/>
            <person name="Woodward J.E."/>
            <person name="May G.D."/>
            <person name="Brubaker C."/>
            <person name="Broadhvest J."/>
            <person name="Wilkins T.A."/>
        </authorList>
    </citation>
    <scope>NUCLEOTIDE SEQUENCE</scope>
    <source>
        <strain evidence="2">cv. AKA8401</strain>
    </source>
</reference>
<evidence type="ECO:0000313" key="1">
    <source>
        <dbReference type="EMBL" id="KHG05556.1"/>
    </source>
</evidence>
<sequence>MSVYCGRFGYRNYACFGISWYLYRTTYVKVALRLGK</sequence>
<evidence type="ECO:0000313" key="2">
    <source>
        <dbReference type="Proteomes" id="UP000032142"/>
    </source>
</evidence>
<organism evidence="1 2">
    <name type="scientific">Gossypium arboreum</name>
    <name type="common">Tree cotton</name>
    <name type="synonym">Gossypium nanking</name>
    <dbReference type="NCBI Taxonomy" id="29729"/>
    <lineage>
        <taxon>Eukaryota</taxon>
        <taxon>Viridiplantae</taxon>
        <taxon>Streptophyta</taxon>
        <taxon>Embryophyta</taxon>
        <taxon>Tracheophyta</taxon>
        <taxon>Spermatophyta</taxon>
        <taxon>Magnoliopsida</taxon>
        <taxon>eudicotyledons</taxon>
        <taxon>Gunneridae</taxon>
        <taxon>Pentapetalae</taxon>
        <taxon>rosids</taxon>
        <taxon>malvids</taxon>
        <taxon>Malvales</taxon>
        <taxon>Malvaceae</taxon>
        <taxon>Malvoideae</taxon>
        <taxon>Gossypium</taxon>
    </lineage>
</organism>
<dbReference type="AlphaFoldDB" id="A0A0B0N2Z1"/>
<proteinExistence type="predicted"/>
<name>A0A0B0N2Z1_GOSAR</name>
<dbReference type="Proteomes" id="UP000032142">
    <property type="component" value="Unassembled WGS sequence"/>
</dbReference>
<protein>
    <submittedName>
        <fullName evidence="1">Uncharacterized protein</fullName>
    </submittedName>
</protein>
<comment type="caution">
    <text evidence="1">The sequence shown here is derived from an EMBL/GenBank/DDBJ whole genome shotgun (WGS) entry which is preliminary data.</text>
</comment>
<keyword evidence="2" id="KW-1185">Reference proteome</keyword>
<dbReference type="EMBL" id="JRRC01432843">
    <property type="protein sequence ID" value="KHG05556.1"/>
    <property type="molecule type" value="Genomic_DNA"/>
</dbReference>
<accession>A0A0B0N2Z1</accession>
<gene>
    <name evidence="1" type="ORF">F383_30390</name>
</gene>